<evidence type="ECO:0000256" key="1">
    <source>
        <dbReference type="SAM" id="Coils"/>
    </source>
</evidence>
<dbReference type="OrthoDB" id="77463at2759"/>
<proteinExistence type="predicted"/>
<dbReference type="Proteomes" id="UP000435112">
    <property type="component" value="Unassembled WGS sequence"/>
</dbReference>
<dbReference type="PANTHER" id="PTHR14710">
    <property type="entry name" value="GEM-ASSOCIATED PROTEIN 6"/>
    <property type="match status" value="1"/>
</dbReference>
<protein>
    <submittedName>
        <fullName evidence="3">Uncharacterized protein</fullName>
    </submittedName>
</protein>
<evidence type="ECO:0000313" key="7">
    <source>
        <dbReference type="Proteomes" id="UP000435112"/>
    </source>
</evidence>
<name>A0A6A3P340_9STRA</name>
<dbReference type="EMBL" id="QXFT01000104">
    <property type="protein sequence ID" value="KAE9354946.1"/>
    <property type="molecule type" value="Genomic_DNA"/>
</dbReference>
<evidence type="ECO:0000313" key="2">
    <source>
        <dbReference type="EMBL" id="KAE9043743.1"/>
    </source>
</evidence>
<evidence type="ECO:0000313" key="3">
    <source>
        <dbReference type="EMBL" id="KAE9049640.1"/>
    </source>
</evidence>
<comment type="caution">
    <text evidence="3">The sequence shown here is derived from an EMBL/GenBank/DDBJ whole genome shotgun (WGS) entry which is preliminary data.</text>
</comment>
<evidence type="ECO:0000313" key="6">
    <source>
        <dbReference type="Proteomes" id="UP000434957"/>
    </source>
</evidence>
<dbReference type="Proteomes" id="UP000429607">
    <property type="component" value="Unassembled WGS sequence"/>
</dbReference>
<dbReference type="GO" id="GO:0000245">
    <property type="term" value="P:spliceosomal complex assembly"/>
    <property type="evidence" value="ECO:0007669"/>
    <property type="project" value="InterPro"/>
</dbReference>
<dbReference type="InterPro" id="IPR009422">
    <property type="entry name" value="Gemin6"/>
</dbReference>
<sequence length="180" mass="19726">MASERSLFDESCALIGLPVRVQLQDGTSTDGVLYCIDPETDHVALLSPTAQSTSDYSVKLLLAHHVRSIEKEPHESADLPTLADLEEKLRGDQDNGSRNLEDAERRREQLGQFLTKNFVPFQVATDGSVLVFGGATTLRAPFRSAQSANEQLLRRMQQLLAQFDQQQAATAQSSPSPSAD</sequence>
<dbReference type="EMBL" id="QXFU01000114">
    <property type="protein sequence ID" value="KAE9043743.1"/>
    <property type="molecule type" value="Genomic_DNA"/>
</dbReference>
<dbReference type="Proteomes" id="UP000434957">
    <property type="component" value="Unassembled WGS sequence"/>
</dbReference>
<gene>
    <name evidence="3" type="ORF">PR001_g3131</name>
    <name evidence="2" type="ORF">PR002_g3179</name>
    <name evidence="4" type="ORF">PR003_g3097</name>
</gene>
<dbReference type="PANTHER" id="PTHR14710:SF2">
    <property type="entry name" value="GEM-ASSOCIATED PROTEIN 6"/>
    <property type="match status" value="1"/>
</dbReference>
<organism evidence="3 5">
    <name type="scientific">Phytophthora rubi</name>
    <dbReference type="NCBI Taxonomy" id="129364"/>
    <lineage>
        <taxon>Eukaryota</taxon>
        <taxon>Sar</taxon>
        <taxon>Stramenopiles</taxon>
        <taxon>Oomycota</taxon>
        <taxon>Peronosporomycetes</taxon>
        <taxon>Peronosporales</taxon>
        <taxon>Peronosporaceae</taxon>
        <taxon>Phytophthora</taxon>
    </lineage>
</organism>
<feature type="coiled-coil region" evidence="1">
    <location>
        <begin position="142"/>
        <end position="169"/>
    </location>
</feature>
<dbReference type="AlphaFoldDB" id="A0A6A3P340"/>
<keyword evidence="1" id="KW-0175">Coiled coil</keyword>
<accession>A0A6A3P340</accession>
<dbReference type="Gene3D" id="2.30.30.100">
    <property type="match status" value="1"/>
</dbReference>
<evidence type="ECO:0000313" key="4">
    <source>
        <dbReference type="EMBL" id="KAE9354946.1"/>
    </source>
</evidence>
<dbReference type="GO" id="GO:0000387">
    <property type="term" value="P:spliceosomal snRNP assembly"/>
    <property type="evidence" value="ECO:0007669"/>
    <property type="project" value="TreeGrafter"/>
</dbReference>
<keyword evidence="6" id="KW-1185">Reference proteome</keyword>
<dbReference type="EMBL" id="QXFV01000114">
    <property type="protein sequence ID" value="KAE9049640.1"/>
    <property type="molecule type" value="Genomic_DNA"/>
</dbReference>
<evidence type="ECO:0000313" key="5">
    <source>
        <dbReference type="Proteomes" id="UP000429607"/>
    </source>
</evidence>
<dbReference type="GO" id="GO:0005634">
    <property type="term" value="C:nucleus"/>
    <property type="evidence" value="ECO:0007669"/>
    <property type="project" value="InterPro"/>
</dbReference>
<reference evidence="5 7" key="1">
    <citation type="submission" date="2018-09" db="EMBL/GenBank/DDBJ databases">
        <title>Genomic investigation of the strawberry pathogen Phytophthora fragariae indicates pathogenicity is determined by transcriptional variation in three key races.</title>
        <authorList>
            <person name="Adams T.M."/>
            <person name="Armitage A.D."/>
            <person name="Sobczyk M.K."/>
            <person name="Bates H.J."/>
            <person name="Dunwell J.M."/>
            <person name="Nellist C.F."/>
            <person name="Harrison R.J."/>
        </authorList>
    </citation>
    <scope>NUCLEOTIDE SEQUENCE [LARGE SCALE GENOMIC DNA]</scope>
    <source>
        <strain evidence="3 5">SCRP249</strain>
        <strain evidence="2 7">SCRP324</strain>
        <strain evidence="4 6">SCRP333</strain>
    </source>
</reference>
<dbReference type="GO" id="GO:0032797">
    <property type="term" value="C:SMN complex"/>
    <property type="evidence" value="ECO:0007669"/>
    <property type="project" value="TreeGrafter"/>
</dbReference>